<dbReference type="AlphaFoldDB" id="A0A8J5TG57"/>
<reference evidence="2" key="1">
    <citation type="journal article" date="2021" name="bioRxiv">
        <title>Whole Genome Assembly and Annotation of Northern Wild Rice, Zizania palustris L., Supports a Whole Genome Duplication in the Zizania Genus.</title>
        <authorList>
            <person name="Haas M."/>
            <person name="Kono T."/>
            <person name="Macchietto M."/>
            <person name="Millas R."/>
            <person name="McGilp L."/>
            <person name="Shao M."/>
            <person name="Duquette J."/>
            <person name="Hirsch C.N."/>
            <person name="Kimball J."/>
        </authorList>
    </citation>
    <scope>NUCLEOTIDE SEQUENCE</scope>
    <source>
        <tissue evidence="2">Fresh leaf tissue</tissue>
    </source>
</reference>
<dbReference type="OrthoDB" id="77038at2759"/>
<accession>A0A8J5TG57</accession>
<protein>
    <recommendedName>
        <fullName evidence="1">WRKY19-like zinc finger domain-containing protein</fullName>
    </recommendedName>
</protein>
<comment type="caution">
    <text evidence="2">The sequence shown here is derived from an EMBL/GenBank/DDBJ whole genome shotgun (WGS) entry which is preliminary data.</text>
</comment>
<dbReference type="InterPro" id="IPR056866">
    <property type="entry name" value="Znf_WRKY19"/>
</dbReference>
<dbReference type="EMBL" id="JAAALK010000086">
    <property type="protein sequence ID" value="KAG8082930.1"/>
    <property type="molecule type" value="Genomic_DNA"/>
</dbReference>
<evidence type="ECO:0000313" key="3">
    <source>
        <dbReference type="Proteomes" id="UP000729402"/>
    </source>
</evidence>
<feature type="domain" description="WRKY19-like zinc finger" evidence="1">
    <location>
        <begin position="75"/>
        <end position="97"/>
    </location>
</feature>
<dbReference type="Pfam" id="PF24906">
    <property type="entry name" value="Zf_WRKY19"/>
    <property type="match status" value="1"/>
</dbReference>
<dbReference type="Proteomes" id="UP000729402">
    <property type="component" value="Unassembled WGS sequence"/>
</dbReference>
<sequence length="164" mass="17023">MFDGCSKGAEGSTPLCKAHGGGKQCLFEGGGVCPKSVHVSTKYCVAHGGGKRCSVTDCTKSARGRTDCCVKHCGGKRCKVDNCSKSAQGSTDFCKAHDDGKRCTWGTGCEKFTCDQTGVEAAGGAVAVTLGPFKKSFPAVGFKSNPRCIAGSRSADSWVDFWSS</sequence>
<evidence type="ECO:0000259" key="1">
    <source>
        <dbReference type="Pfam" id="PF24906"/>
    </source>
</evidence>
<name>A0A8J5TG57_ZIZPA</name>
<evidence type="ECO:0000313" key="2">
    <source>
        <dbReference type="EMBL" id="KAG8082930.1"/>
    </source>
</evidence>
<organism evidence="2 3">
    <name type="scientific">Zizania palustris</name>
    <name type="common">Northern wild rice</name>
    <dbReference type="NCBI Taxonomy" id="103762"/>
    <lineage>
        <taxon>Eukaryota</taxon>
        <taxon>Viridiplantae</taxon>
        <taxon>Streptophyta</taxon>
        <taxon>Embryophyta</taxon>
        <taxon>Tracheophyta</taxon>
        <taxon>Spermatophyta</taxon>
        <taxon>Magnoliopsida</taxon>
        <taxon>Liliopsida</taxon>
        <taxon>Poales</taxon>
        <taxon>Poaceae</taxon>
        <taxon>BOP clade</taxon>
        <taxon>Oryzoideae</taxon>
        <taxon>Oryzeae</taxon>
        <taxon>Zizaniinae</taxon>
        <taxon>Zizania</taxon>
    </lineage>
</organism>
<dbReference type="PANTHER" id="PTHR31827:SF1">
    <property type="entry name" value="EMB|CAB89363.1"/>
    <property type="match status" value="1"/>
</dbReference>
<gene>
    <name evidence="2" type="ORF">GUJ93_ZPchr0014g47422</name>
</gene>
<dbReference type="PANTHER" id="PTHR31827">
    <property type="entry name" value="EMB|CAB89363.1"/>
    <property type="match status" value="1"/>
</dbReference>
<keyword evidence="3" id="KW-1185">Reference proteome</keyword>
<reference evidence="2" key="2">
    <citation type="submission" date="2021-02" db="EMBL/GenBank/DDBJ databases">
        <authorList>
            <person name="Kimball J.A."/>
            <person name="Haas M.W."/>
            <person name="Macchietto M."/>
            <person name="Kono T."/>
            <person name="Duquette J."/>
            <person name="Shao M."/>
        </authorList>
    </citation>
    <scope>NUCLEOTIDE SEQUENCE</scope>
    <source>
        <tissue evidence="2">Fresh leaf tissue</tissue>
    </source>
</reference>
<proteinExistence type="predicted"/>